<evidence type="ECO:0000256" key="4">
    <source>
        <dbReference type="ARBA" id="ARBA00022679"/>
    </source>
</evidence>
<keyword evidence="12" id="KW-0963">Cytoplasm</keyword>
<feature type="binding site" evidence="12">
    <location>
        <position position="281"/>
    </location>
    <ligand>
        <name>K(+)</name>
        <dbReference type="ChEBI" id="CHEBI:29103"/>
    </ligand>
</feature>
<feature type="binding site" evidence="12">
    <location>
        <begin position="219"/>
        <end position="224"/>
    </location>
    <ligand>
        <name>ATP</name>
        <dbReference type="ChEBI" id="CHEBI:30616"/>
    </ligand>
</feature>
<dbReference type="Proteomes" id="UP000190092">
    <property type="component" value="Unassembled WGS sequence"/>
</dbReference>
<evidence type="ECO:0000313" key="14">
    <source>
        <dbReference type="EMBL" id="SJZ49878.1"/>
    </source>
</evidence>
<feature type="binding site" evidence="12">
    <location>
        <position position="136"/>
    </location>
    <ligand>
        <name>substrate</name>
    </ligand>
</feature>
<dbReference type="RefSeq" id="WP_085932998.1">
    <property type="nucleotide sequence ID" value="NZ_FUWJ01000001.1"/>
</dbReference>
<evidence type="ECO:0000259" key="13">
    <source>
        <dbReference type="Pfam" id="PF00294"/>
    </source>
</evidence>
<dbReference type="Gene3D" id="3.40.1190.20">
    <property type="match status" value="1"/>
</dbReference>
<keyword evidence="8 12" id="KW-0067">ATP-binding</keyword>
<evidence type="ECO:0000256" key="10">
    <source>
        <dbReference type="ARBA" id="ARBA00022958"/>
    </source>
</evidence>
<evidence type="ECO:0000256" key="11">
    <source>
        <dbReference type="ARBA" id="ARBA00023277"/>
    </source>
</evidence>
<evidence type="ECO:0000256" key="3">
    <source>
        <dbReference type="ARBA" id="ARBA00016943"/>
    </source>
</evidence>
<dbReference type="Pfam" id="PF00294">
    <property type="entry name" value="PfkB"/>
    <property type="match status" value="1"/>
</dbReference>
<dbReference type="InterPro" id="IPR011611">
    <property type="entry name" value="PfkB_dom"/>
</dbReference>
<evidence type="ECO:0000256" key="9">
    <source>
        <dbReference type="ARBA" id="ARBA00022842"/>
    </source>
</evidence>
<comment type="subcellular location">
    <subcellularLocation>
        <location evidence="12">Cytoplasm</location>
    </subcellularLocation>
</comment>
<dbReference type="PRINTS" id="PR00990">
    <property type="entry name" value="RIBOKINASE"/>
</dbReference>
<comment type="similarity">
    <text evidence="12">Belongs to the carbohydrate kinase PfkB family. Ribokinase subfamily.</text>
</comment>
<keyword evidence="4 12" id="KW-0808">Transferase</keyword>
<comment type="subunit">
    <text evidence="12">Homodimer.</text>
</comment>
<evidence type="ECO:0000256" key="6">
    <source>
        <dbReference type="ARBA" id="ARBA00022741"/>
    </source>
</evidence>
<gene>
    <name evidence="12" type="primary">rbsK</name>
    <name evidence="14" type="ORF">SAMN02745126_01357</name>
</gene>
<keyword evidence="10 12" id="KW-0630">Potassium</keyword>
<dbReference type="InterPro" id="IPR011877">
    <property type="entry name" value="Ribokinase"/>
</dbReference>
<feature type="binding site" evidence="12">
    <location>
        <position position="275"/>
    </location>
    <ligand>
        <name>ATP</name>
        <dbReference type="ChEBI" id="CHEBI:30616"/>
    </ligand>
</feature>
<proteinExistence type="inferred from homology"/>
<dbReference type="PANTHER" id="PTHR10584:SF166">
    <property type="entry name" value="RIBOKINASE"/>
    <property type="match status" value="1"/>
</dbReference>
<feature type="binding site" evidence="12">
    <location>
        <begin position="11"/>
        <end position="13"/>
    </location>
    <ligand>
        <name>substrate</name>
    </ligand>
</feature>
<keyword evidence="11 12" id="KW-0119">Carbohydrate metabolism</keyword>
<dbReference type="EMBL" id="FUWJ01000001">
    <property type="protein sequence ID" value="SJZ49878.1"/>
    <property type="molecule type" value="Genomic_DNA"/>
</dbReference>
<dbReference type="EC" id="2.7.1.15" evidence="2 12"/>
<keyword evidence="5 12" id="KW-0479">Metal-binding</keyword>
<dbReference type="GO" id="GO:0004747">
    <property type="term" value="F:ribokinase activity"/>
    <property type="evidence" value="ECO:0007669"/>
    <property type="project" value="UniProtKB-UniRule"/>
</dbReference>
<dbReference type="HAMAP" id="MF_01987">
    <property type="entry name" value="Ribokinase"/>
    <property type="match status" value="1"/>
</dbReference>
<comment type="catalytic activity">
    <reaction evidence="12">
        <text>D-ribose + ATP = D-ribose 5-phosphate + ADP + H(+)</text>
        <dbReference type="Rhea" id="RHEA:13697"/>
        <dbReference type="ChEBI" id="CHEBI:15378"/>
        <dbReference type="ChEBI" id="CHEBI:30616"/>
        <dbReference type="ChEBI" id="CHEBI:47013"/>
        <dbReference type="ChEBI" id="CHEBI:78346"/>
        <dbReference type="ChEBI" id="CHEBI:456216"/>
        <dbReference type="EC" id="2.7.1.15"/>
    </reaction>
</comment>
<dbReference type="UniPathway" id="UPA00916">
    <property type="reaction ID" value="UER00889"/>
</dbReference>
<dbReference type="InterPro" id="IPR002173">
    <property type="entry name" value="Carboh/pur_kinase_PfkB_CS"/>
</dbReference>
<name>A0A1T4L5F9_9HYPH</name>
<evidence type="ECO:0000256" key="12">
    <source>
        <dbReference type="HAMAP-Rule" id="MF_01987"/>
    </source>
</evidence>
<dbReference type="GO" id="GO:0005829">
    <property type="term" value="C:cytosol"/>
    <property type="evidence" value="ECO:0007669"/>
    <property type="project" value="TreeGrafter"/>
</dbReference>
<evidence type="ECO:0000313" key="15">
    <source>
        <dbReference type="Proteomes" id="UP000190092"/>
    </source>
</evidence>
<keyword evidence="9 12" id="KW-0460">Magnesium</keyword>
<sequence>MSRVIVCGSLNMDVVVQSARRPAAGETLLGAEVAFLPGGKGLNQAVASARLGAPTSLIGAVGDDSFGKALRSFLADNNVDTLGLGVVAGQASGLALIQVAEGDNAITVASGANHHFSAAMVHATPQRDEVWMAQFETPLAATDATMRQARQAQARTVLNLAPFLAPPPELLQSIDIAVLNEIELSQAVGVALDSASAESAVIEACQMLRAQGPRAVVATLGPRGVVVVTSDGAVQIPGYRVPVVDTTGAGDCFVGALAARLADGATPFEAARYGNAAAACSVQRLGAAPSMPTAEEVAARLASA</sequence>
<dbReference type="PROSITE" id="PS00584">
    <property type="entry name" value="PFKB_KINASES_2"/>
    <property type="match status" value="1"/>
</dbReference>
<evidence type="ECO:0000256" key="8">
    <source>
        <dbReference type="ARBA" id="ARBA00022840"/>
    </source>
</evidence>
<accession>A0A1T4L5F9</accession>
<evidence type="ECO:0000256" key="5">
    <source>
        <dbReference type="ARBA" id="ARBA00022723"/>
    </source>
</evidence>
<comment type="pathway">
    <text evidence="12">Carbohydrate metabolism; D-ribose degradation; D-ribose 5-phosphate from beta-D-ribopyranose: step 2/2.</text>
</comment>
<organism evidence="14 15">
    <name type="scientific">Enhydrobacter aerosaccus</name>
    <dbReference type="NCBI Taxonomy" id="225324"/>
    <lineage>
        <taxon>Bacteria</taxon>
        <taxon>Pseudomonadati</taxon>
        <taxon>Pseudomonadota</taxon>
        <taxon>Alphaproteobacteria</taxon>
        <taxon>Hyphomicrobiales</taxon>
        <taxon>Enhydrobacter</taxon>
    </lineage>
</organism>
<dbReference type="OrthoDB" id="9792663at2"/>
<reference evidence="15" key="1">
    <citation type="submission" date="2017-02" db="EMBL/GenBank/DDBJ databases">
        <authorList>
            <person name="Varghese N."/>
            <person name="Submissions S."/>
        </authorList>
    </citation>
    <scope>NUCLEOTIDE SEQUENCE [LARGE SCALE GENOMIC DNA]</scope>
    <source>
        <strain evidence="15">ATCC 27094</strain>
    </source>
</reference>
<keyword evidence="7 12" id="KW-0418">Kinase</keyword>
<comment type="function">
    <text evidence="12">Catalyzes the phosphorylation of ribose at O-5 in a reaction requiring ATP and magnesium. The resulting D-ribose-5-phosphate can then be used either for sythesis of nucleotides, histidine, and tryptophan, or as a component of the pentose phosphate pathway.</text>
</comment>
<protein>
    <recommendedName>
        <fullName evidence="3 12">Ribokinase</fullName>
        <shortName evidence="12">RK</shortName>
        <ecNumber evidence="2 12">2.7.1.15</ecNumber>
    </recommendedName>
</protein>
<feature type="binding site" evidence="12">
    <location>
        <position position="286"/>
    </location>
    <ligand>
        <name>K(+)</name>
        <dbReference type="ChEBI" id="CHEBI:29103"/>
    </ligand>
</feature>
<feature type="binding site" evidence="12">
    <location>
        <begin position="39"/>
        <end position="43"/>
    </location>
    <ligand>
        <name>substrate</name>
    </ligand>
</feature>
<evidence type="ECO:0000256" key="1">
    <source>
        <dbReference type="ARBA" id="ARBA00005380"/>
    </source>
</evidence>
<comment type="similarity">
    <text evidence="1">Belongs to the carbohydrate kinase pfkB family.</text>
</comment>
<dbReference type="SUPFAM" id="SSF53613">
    <property type="entry name" value="Ribokinase-like"/>
    <property type="match status" value="1"/>
</dbReference>
<keyword evidence="15" id="KW-1185">Reference proteome</keyword>
<evidence type="ECO:0000256" key="7">
    <source>
        <dbReference type="ARBA" id="ARBA00022777"/>
    </source>
</evidence>
<feature type="binding site" evidence="12">
    <location>
        <position position="247"/>
    </location>
    <ligand>
        <name>K(+)</name>
        <dbReference type="ChEBI" id="CHEBI:29103"/>
    </ligand>
</feature>
<comment type="activity regulation">
    <text evidence="12">Activated by a monovalent cation that binds near, but not in, the active site. The most likely occupant of the site in vivo is potassium. Ion binding induces a conformational change that may alter substrate affinity.</text>
</comment>
<feature type="domain" description="Carbohydrate kinase PfkB" evidence="13">
    <location>
        <begin position="1"/>
        <end position="293"/>
    </location>
</feature>
<dbReference type="PROSITE" id="PS00583">
    <property type="entry name" value="PFKB_KINASES_1"/>
    <property type="match status" value="1"/>
</dbReference>
<dbReference type="PANTHER" id="PTHR10584">
    <property type="entry name" value="SUGAR KINASE"/>
    <property type="match status" value="1"/>
</dbReference>
<feature type="binding site" evidence="12">
    <location>
        <position position="245"/>
    </location>
    <ligand>
        <name>K(+)</name>
        <dbReference type="ChEBI" id="CHEBI:29103"/>
    </ligand>
</feature>
<dbReference type="CDD" id="cd01174">
    <property type="entry name" value="ribokinase"/>
    <property type="match status" value="1"/>
</dbReference>
<feature type="binding site" evidence="12">
    <location>
        <begin position="250"/>
        <end position="251"/>
    </location>
    <ligand>
        <name>ATP</name>
        <dbReference type="ChEBI" id="CHEBI:30616"/>
    </ligand>
</feature>
<dbReference type="GO" id="GO:0005524">
    <property type="term" value="F:ATP binding"/>
    <property type="evidence" value="ECO:0007669"/>
    <property type="project" value="UniProtKB-UniRule"/>
</dbReference>
<feature type="binding site" evidence="12">
    <location>
        <position position="180"/>
    </location>
    <ligand>
        <name>ATP</name>
        <dbReference type="ChEBI" id="CHEBI:30616"/>
    </ligand>
</feature>
<dbReference type="STRING" id="225324.SAMN02745126_01357"/>
<evidence type="ECO:0000256" key="2">
    <source>
        <dbReference type="ARBA" id="ARBA00012035"/>
    </source>
</evidence>
<feature type="active site" description="Proton acceptor" evidence="12">
    <location>
        <position position="251"/>
    </location>
</feature>
<dbReference type="GO" id="GO:0019303">
    <property type="term" value="P:D-ribose catabolic process"/>
    <property type="evidence" value="ECO:0007669"/>
    <property type="project" value="UniProtKB-UniRule"/>
</dbReference>
<dbReference type="GO" id="GO:0046872">
    <property type="term" value="F:metal ion binding"/>
    <property type="evidence" value="ECO:0007669"/>
    <property type="project" value="UniProtKB-KW"/>
</dbReference>
<dbReference type="AlphaFoldDB" id="A0A1T4L5F9"/>
<feature type="binding site" evidence="12">
    <location>
        <position position="284"/>
    </location>
    <ligand>
        <name>K(+)</name>
        <dbReference type="ChEBI" id="CHEBI:29103"/>
    </ligand>
</feature>
<dbReference type="InterPro" id="IPR002139">
    <property type="entry name" value="Ribo/fructo_kinase"/>
</dbReference>
<dbReference type="InterPro" id="IPR029056">
    <property type="entry name" value="Ribokinase-like"/>
</dbReference>
<comment type="cofactor">
    <cofactor evidence="12">
        <name>Mg(2+)</name>
        <dbReference type="ChEBI" id="CHEBI:18420"/>
    </cofactor>
    <text evidence="12">Requires a divalent cation, most likely magnesium in vivo, as an electrophilic catalyst to aid phosphoryl group transfer. It is the chelate of the metal and the nucleotide that is the actual substrate.</text>
</comment>
<comment type="caution">
    <text evidence="12">Lacks conserved residue(s) required for the propagation of feature annotation.</text>
</comment>
<feature type="binding site" evidence="12">
    <location>
        <position position="251"/>
    </location>
    <ligand>
        <name>substrate</name>
    </ligand>
</feature>
<feature type="binding site" evidence="12">
    <location>
        <position position="290"/>
    </location>
    <ligand>
        <name>K(+)</name>
        <dbReference type="ChEBI" id="CHEBI:29103"/>
    </ligand>
</feature>
<keyword evidence="6 12" id="KW-0547">Nucleotide-binding</keyword>